<dbReference type="Proteomes" id="UP000324162">
    <property type="component" value="Unassembled WGS sequence"/>
</dbReference>
<keyword evidence="1" id="KW-0732">Signal</keyword>
<dbReference type="RefSeq" id="WP_149615286.1">
    <property type="nucleotide sequence ID" value="NZ_SEUK01000056.1"/>
</dbReference>
<name>A0AB73BB63_9GAMM</name>
<evidence type="ECO:0000256" key="1">
    <source>
        <dbReference type="SAM" id="SignalP"/>
    </source>
</evidence>
<organism evidence="2 3">
    <name type="scientific">Pseudoalteromonas fuliginea</name>
    <dbReference type="NCBI Taxonomy" id="1872678"/>
    <lineage>
        <taxon>Bacteria</taxon>
        <taxon>Pseudomonadati</taxon>
        <taxon>Pseudomonadota</taxon>
        <taxon>Gammaproteobacteria</taxon>
        <taxon>Alteromonadales</taxon>
        <taxon>Pseudoalteromonadaceae</taxon>
        <taxon>Pseudoalteromonas</taxon>
    </lineage>
</organism>
<protein>
    <submittedName>
        <fullName evidence="2">Uncharacterized protein</fullName>
    </submittedName>
</protein>
<accession>A0AB73BB63</accession>
<feature type="chain" id="PRO_5044498928" evidence="1">
    <location>
        <begin position="19"/>
        <end position="222"/>
    </location>
</feature>
<sequence>MRLLLTLLLITISGFVTAEEEKKVELPPVDPAYKAKHPMVLVNKGSSIIAMNLPTYNSPHDVQVVYKIGNPDVAFLGFVRNAELITVKPQAFNIQHLMRGEEITIIADIFEGDYQQGGSLIYSQKELVLGKQLYARELKGLSESSQWQDYDIINLGGTEHIYIHKIQQAPSYNHLIFVDLVNACMQKFRTSKRVPPVNELTYKFVNCGTLKPLYYNADDFKK</sequence>
<evidence type="ECO:0000313" key="3">
    <source>
        <dbReference type="Proteomes" id="UP000324162"/>
    </source>
</evidence>
<evidence type="ECO:0000313" key="2">
    <source>
        <dbReference type="EMBL" id="KAA1156331.1"/>
    </source>
</evidence>
<gene>
    <name evidence="2" type="ORF">EU508_19790</name>
</gene>
<comment type="caution">
    <text evidence="2">The sequence shown here is derived from an EMBL/GenBank/DDBJ whole genome shotgun (WGS) entry which is preliminary data.</text>
</comment>
<proteinExistence type="predicted"/>
<reference evidence="2 3" key="1">
    <citation type="submission" date="2019-01" db="EMBL/GenBank/DDBJ databases">
        <title>Genome sequences of marine Pseudoalteromonas species.</title>
        <authorList>
            <person name="Boraston A.B."/>
            <person name="Hehemann J.-H."/>
            <person name="Vickers C.J."/>
            <person name="Salama-Alber O."/>
            <person name="Abe K."/>
            <person name="Hettle A.J."/>
        </authorList>
    </citation>
    <scope>NUCLEOTIDE SEQUENCE [LARGE SCALE GENOMIC DNA]</scope>
    <source>
        <strain evidence="2 3">PS42</strain>
    </source>
</reference>
<dbReference type="AlphaFoldDB" id="A0AB73BB63"/>
<dbReference type="EMBL" id="SEUK01000056">
    <property type="protein sequence ID" value="KAA1156331.1"/>
    <property type="molecule type" value="Genomic_DNA"/>
</dbReference>
<feature type="signal peptide" evidence="1">
    <location>
        <begin position="1"/>
        <end position="18"/>
    </location>
</feature>